<comment type="caution">
    <text evidence="1">The sequence shown here is derived from an EMBL/GenBank/DDBJ whole genome shotgun (WGS) entry which is preliminary data.</text>
</comment>
<reference evidence="1 2" key="1">
    <citation type="submission" date="2016-03" db="EMBL/GenBank/DDBJ databases">
        <authorList>
            <person name="Heylen K."/>
            <person name="De Vos P."/>
            <person name="Vekeman B."/>
        </authorList>
    </citation>
    <scope>NUCLEOTIDE SEQUENCE [LARGE SCALE GENOMIC DNA]</scope>
    <source>
        <strain evidence="1 2">R-49807</strain>
    </source>
</reference>
<keyword evidence="2" id="KW-1185">Reference proteome</keyword>
<evidence type="ECO:0000313" key="1">
    <source>
        <dbReference type="EMBL" id="OAI24378.1"/>
    </source>
</evidence>
<protein>
    <submittedName>
        <fullName evidence="1">Uncharacterized protein</fullName>
    </submittedName>
</protein>
<dbReference type="KEGG" id="mko:MKLM6_0200"/>
<accession>A0A291IDQ5</accession>
<gene>
    <name evidence="1" type="ORF">A1356_01320</name>
</gene>
<dbReference type="Proteomes" id="UP000077734">
    <property type="component" value="Unassembled WGS sequence"/>
</dbReference>
<organism evidence="1 2">
    <name type="scientific">Methylomonas koyamae</name>
    <dbReference type="NCBI Taxonomy" id="702114"/>
    <lineage>
        <taxon>Bacteria</taxon>
        <taxon>Pseudomonadati</taxon>
        <taxon>Pseudomonadota</taxon>
        <taxon>Gammaproteobacteria</taxon>
        <taxon>Methylococcales</taxon>
        <taxon>Methylococcaceae</taxon>
        <taxon>Methylomonas</taxon>
    </lineage>
</organism>
<name>A0A291IDQ5_9GAMM</name>
<proteinExistence type="predicted"/>
<dbReference type="RefSeq" id="WP_064020102.1">
    <property type="nucleotide sequence ID" value="NZ_CP023669.1"/>
</dbReference>
<dbReference type="AlphaFoldDB" id="A0A291IDQ5"/>
<dbReference type="EMBL" id="LUUL01000091">
    <property type="protein sequence ID" value="OAI24378.1"/>
    <property type="molecule type" value="Genomic_DNA"/>
</dbReference>
<sequence>MKSIKKRSKRLLAEIEAAADRLVALSADLDLFQGLCETAGQIGACAVALAEQVSAADKSEAGLVLVQSPELARLADFADLDAISLLEERMFAVQADLEQGEIGRFLQQVLEKSEKLYAALLQSIQQLLELAEEAEQN</sequence>
<evidence type="ECO:0000313" key="2">
    <source>
        <dbReference type="Proteomes" id="UP000077734"/>
    </source>
</evidence>